<protein>
    <submittedName>
        <fullName evidence="1">Uncharacterized protein</fullName>
    </submittedName>
</protein>
<sequence length="148" mass="16733">MVTSEVLTMETSMFTRNTHNPTVRKARALFTSTAPTSLKYTGSMCFFASIHSISLHFFHVFKVIFLRAGNISRNADFANVIFRTDLNGLTGVLIEKNPLFWDPLPTYQHRVITAAKSDRLTNFCATQTDSTSWMDMAMLPMSCNLEHS</sequence>
<keyword evidence="2" id="KW-1185">Reference proteome</keyword>
<accession>A0A4Z1EB20</accession>
<gene>
    <name evidence="1" type="ORF">BTUL_0247g00060</name>
</gene>
<comment type="caution">
    <text evidence="1">The sequence shown here is derived from an EMBL/GenBank/DDBJ whole genome shotgun (WGS) entry which is preliminary data.</text>
</comment>
<reference evidence="1 2" key="1">
    <citation type="submission" date="2017-12" db="EMBL/GenBank/DDBJ databases">
        <title>Comparative genomics of Botrytis spp.</title>
        <authorList>
            <person name="Valero-Jimenez C.A."/>
            <person name="Tapia P."/>
            <person name="Veloso J."/>
            <person name="Silva-Moreno E."/>
            <person name="Staats M."/>
            <person name="Valdes J.H."/>
            <person name="Van Kan J.A.L."/>
        </authorList>
    </citation>
    <scope>NUCLEOTIDE SEQUENCE [LARGE SCALE GENOMIC DNA]</scope>
    <source>
        <strain evidence="1 2">Bt9001</strain>
    </source>
</reference>
<dbReference type="EMBL" id="PQXH01000247">
    <property type="protein sequence ID" value="TGO07778.1"/>
    <property type="molecule type" value="Genomic_DNA"/>
</dbReference>
<evidence type="ECO:0000313" key="1">
    <source>
        <dbReference type="EMBL" id="TGO07778.1"/>
    </source>
</evidence>
<proteinExistence type="predicted"/>
<evidence type="ECO:0000313" key="2">
    <source>
        <dbReference type="Proteomes" id="UP000297777"/>
    </source>
</evidence>
<dbReference type="Proteomes" id="UP000297777">
    <property type="component" value="Unassembled WGS sequence"/>
</dbReference>
<dbReference type="AlphaFoldDB" id="A0A4Z1EB20"/>
<organism evidence="1 2">
    <name type="scientific">Botrytis tulipae</name>
    <dbReference type="NCBI Taxonomy" id="87230"/>
    <lineage>
        <taxon>Eukaryota</taxon>
        <taxon>Fungi</taxon>
        <taxon>Dikarya</taxon>
        <taxon>Ascomycota</taxon>
        <taxon>Pezizomycotina</taxon>
        <taxon>Leotiomycetes</taxon>
        <taxon>Helotiales</taxon>
        <taxon>Sclerotiniaceae</taxon>
        <taxon>Botrytis</taxon>
    </lineage>
</organism>
<name>A0A4Z1EB20_9HELO</name>